<dbReference type="InterPro" id="IPR001509">
    <property type="entry name" value="Epimerase_deHydtase"/>
</dbReference>
<evidence type="ECO:0000313" key="2">
    <source>
        <dbReference type="EMBL" id="SVC21486.1"/>
    </source>
</evidence>
<dbReference type="SUPFAM" id="SSF51735">
    <property type="entry name" value="NAD(P)-binding Rossmann-fold domains"/>
    <property type="match status" value="1"/>
</dbReference>
<dbReference type="InterPro" id="IPR036291">
    <property type="entry name" value="NAD(P)-bd_dom_sf"/>
</dbReference>
<organism evidence="2">
    <name type="scientific">marine metagenome</name>
    <dbReference type="NCBI Taxonomy" id="408172"/>
    <lineage>
        <taxon>unclassified sequences</taxon>
        <taxon>metagenomes</taxon>
        <taxon>ecological metagenomes</taxon>
    </lineage>
</organism>
<dbReference type="Pfam" id="PF01370">
    <property type="entry name" value="Epimerase"/>
    <property type="match status" value="1"/>
</dbReference>
<sequence length="249" mass="28281">MKILITGGAGYLGSVIVPTLLEKGHYVTVYDNLLYNQTSLLSLFNNKNFKFVYGDVRDYSKLSNYVNKADVIIPLAAIVGFPACEKDKQLSTTINYYQIKDILKNTSKDQRIIFPNTNSGYGHKTEGICTEEQKLTPISHYGVTKCDSENLLLDSGRAITLRLATVFGMSERMRLDLLVNEFVYKALTDRYITLFQAKAIRNYIHIKDVSSAFKFMIDNYEDNVGETFNVGLSDTNISKLELTERIKKY</sequence>
<feature type="domain" description="NAD-dependent epimerase/dehydratase" evidence="1">
    <location>
        <begin position="3"/>
        <end position="231"/>
    </location>
</feature>
<reference evidence="2" key="1">
    <citation type="submission" date="2018-05" db="EMBL/GenBank/DDBJ databases">
        <authorList>
            <person name="Lanie J.A."/>
            <person name="Ng W.-L."/>
            <person name="Kazmierczak K.M."/>
            <person name="Andrzejewski T.M."/>
            <person name="Davidsen T.M."/>
            <person name="Wayne K.J."/>
            <person name="Tettelin H."/>
            <person name="Glass J.I."/>
            <person name="Rusch D."/>
            <person name="Podicherti R."/>
            <person name="Tsui H.-C.T."/>
            <person name="Winkler M.E."/>
        </authorList>
    </citation>
    <scope>NUCLEOTIDE SEQUENCE</scope>
</reference>
<dbReference type="Gene3D" id="3.40.50.720">
    <property type="entry name" value="NAD(P)-binding Rossmann-like Domain"/>
    <property type="match status" value="1"/>
</dbReference>
<dbReference type="PANTHER" id="PTHR43245">
    <property type="entry name" value="BIFUNCTIONAL POLYMYXIN RESISTANCE PROTEIN ARNA"/>
    <property type="match status" value="1"/>
</dbReference>
<evidence type="ECO:0000259" key="1">
    <source>
        <dbReference type="Pfam" id="PF01370"/>
    </source>
</evidence>
<feature type="non-terminal residue" evidence="2">
    <location>
        <position position="249"/>
    </location>
</feature>
<name>A0A382KBW7_9ZZZZ</name>
<dbReference type="InterPro" id="IPR050177">
    <property type="entry name" value="Lipid_A_modif_metabolic_enz"/>
</dbReference>
<dbReference type="PANTHER" id="PTHR43245:SF23">
    <property type="entry name" value="NAD(P)-BINDING DOMAIN-CONTAINING PROTEIN"/>
    <property type="match status" value="1"/>
</dbReference>
<protein>
    <recommendedName>
        <fullName evidence="1">NAD-dependent epimerase/dehydratase domain-containing protein</fullName>
    </recommendedName>
</protein>
<accession>A0A382KBW7</accession>
<gene>
    <name evidence="2" type="ORF">METZ01_LOCUS274340</name>
</gene>
<dbReference type="EMBL" id="UINC01079461">
    <property type="protein sequence ID" value="SVC21486.1"/>
    <property type="molecule type" value="Genomic_DNA"/>
</dbReference>
<dbReference type="CDD" id="cd08946">
    <property type="entry name" value="SDR_e"/>
    <property type="match status" value="1"/>
</dbReference>
<dbReference type="AlphaFoldDB" id="A0A382KBW7"/>
<proteinExistence type="predicted"/>